<feature type="compositionally biased region" description="Pro residues" evidence="2">
    <location>
        <begin position="112"/>
        <end position="128"/>
    </location>
</feature>
<keyword evidence="4" id="KW-1185">Reference proteome</keyword>
<dbReference type="AlphaFoldDB" id="A0A8C5TI65"/>
<comment type="similarity">
    <text evidence="1">Belongs to the NDRG family.</text>
</comment>
<evidence type="ECO:0000313" key="4">
    <source>
        <dbReference type="Proteomes" id="UP000694560"/>
    </source>
</evidence>
<dbReference type="PANTHER" id="PTHR11034">
    <property type="entry name" value="N-MYC DOWNSTREAM REGULATED"/>
    <property type="match status" value="1"/>
</dbReference>
<dbReference type="InterPro" id="IPR029058">
    <property type="entry name" value="AB_hydrolase_fold"/>
</dbReference>
<sequence>MGGRRGEAWLGWGEMGAIEEKSGILGRQAAGEWEMGWEMGKKHLLETPFGVMHAWVSGSPRPGRPALVTFPDVGHTHRTCFSELFGHEEMREIARSFHLVHLEPPGMEEGAPPYPPGYRPSRPPPTPIPLTQNDPE</sequence>
<dbReference type="Ensembl" id="ENSMCST00000007548.1">
    <property type="protein sequence ID" value="ENSMCSP00000007372.1"/>
    <property type="gene ID" value="ENSMCSG00000005278.1"/>
</dbReference>
<dbReference type="Pfam" id="PF03096">
    <property type="entry name" value="Ndr"/>
    <property type="match status" value="1"/>
</dbReference>
<protein>
    <submittedName>
        <fullName evidence="3">Uncharacterized protein</fullName>
    </submittedName>
</protein>
<feature type="region of interest" description="Disordered" evidence="2">
    <location>
        <begin position="104"/>
        <end position="136"/>
    </location>
</feature>
<dbReference type="Proteomes" id="UP000694560">
    <property type="component" value="Unplaced"/>
</dbReference>
<dbReference type="OrthoDB" id="741027at2759"/>
<dbReference type="InterPro" id="IPR004142">
    <property type="entry name" value="NDRG"/>
</dbReference>
<dbReference type="Gene3D" id="3.40.50.1820">
    <property type="entry name" value="alpha/beta hydrolase"/>
    <property type="match status" value="1"/>
</dbReference>
<reference evidence="3" key="1">
    <citation type="submission" date="2025-08" db="UniProtKB">
        <authorList>
            <consortium name="Ensembl"/>
        </authorList>
    </citation>
    <scope>IDENTIFICATION</scope>
</reference>
<proteinExistence type="inferred from homology"/>
<evidence type="ECO:0000256" key="2">
    <source>
        <dbReference type="SAM" id="MobiDB-lite"/>
    </source>
</evidence>
<organism evidence="3 4">
    <name type="scientific">Malurus cyaneus samueli</name>
    <dbReference type="NCBI Taxonomy" id="2593467"/>
    <lineage>
        <taxon>Eukaryota</taxon>
        <taxon>Metazoa</taxon>
        <taxon>Chordata</taxon>
        <taxon>Craniata</taxon>
        <taxon>Vertebrata</taxon>
        <taxon>Euteleostomi</taxon>
        <taxon>Archelosauria</taxon>
        <taxon>Archosauria</taxon>
        <taxon>Dinosauria</taxon>
        <taxon>Saurischia</taxon>
        <taxon>Theropoda</taxon>
        <taxon>Coelurosauria</taxon>
        <taxon>Aves</taxon>
        <taxon>Neognathae</taxon>
        <taxon>Neoaves</taxon>
        <taxon>Telluraves</taxon>
        <taxon>Australaves</taxon>
        <taxon>Passeriformes</taxon>
        <taxon>Meliphagoidea</taxon>
        <taxon>Maluridae</taxon>
        <taxon>Malurus</taxon>
    </lineage>
</organism>
<name>A0A8C5TI65_9PASS</name>
<evidence type="ECO:0000256" key="1">
    <source>
        <dbReference type="ARBA" id="ARBA00005598"/>
    </source>
</evidence>
<accession>A0A8C5TI65</accession>
<evidence type="ECO:0000313" key="3">
    <source>
        <dbReference type="Ensembl" id="ENSMCSP00000007372.1"/>
    </source>
</evidence>
<reference evidence="3" key="2">
    <citation type="submission" date="2025-09" db="UniProtKB">
        <authorList>
            <consortium name="Ensembl"/>
        </authorList>
    </citation>
    <scope>IDENTIFICATION</scope>
</reference>